<dbReference type="Pfam" id="PF09407">
    <property type="entry name" value="AbiEi_1"/>
    <property type="match status" value="1"/>
</dbReference>
<gene>
    <name evidence="2" type="ORF">CAK95_03045</name>
</gene>
<dbReference type="KEGG" id="psin:CAK95_03045"/>
<evidence type="ECO:0000313" key="2">
    <source>
        <dbReference type="EMBL" id="ARP98172.1"/>
    </source>
</evidence>
<evidence type="ECO:0000259" key="1">
    <source>
        <dbReference type="Pfam" id="PF09407"/>
    </source>
</evidence>
<dbReference type="AlphaFoldDB" id="A0A1W6ZLI4"/>
<evidence type="ECO:0000313" key="3">
    <source>
        <dbReference type="Proteomes" id="UP000194137"/>
    </source>
</evidence>
<accession>A0A1W6ZLI4</accession>
<dbReference type="Proteomes" id="UP000194137">
    <property type="component" value="Chromosome"/>
</dbReference>
<reference evidence="2 3" key="1">
    <citation type="submission" date="2017-05" db="EMBL/GenBank/DDBJ databases">
        <title>Full genome sequence of Pseudorhodoplanes sinuspersici.</title>
        <authorList>
            <person name="Dastgheib S.M.M."/>
            <person name="Shavandi M."/>
            <person name="Tirandaz H."/>
        </authorList>
    </citation>
    <scope>NUCLEOTIDE SEQUENCE [LARGE SCALE GENOMIC DNA]</scope>
    <source>
        <strain evidence="2 3">RIPI110</strain>
    </source>
</reference>
<dbReference type="EMBL" id="CP021112">
    <property type="protein sequence ID" value="ARP98172.1"/>
    <property type="molecule type" value="Genomic_DNA"/>
</dbReference>
<dbReference type="InterPro" id="IPR018547">
    <property type="entry name" value="AbiEi_C"/>
</dbReference>
<organism evidence="2 3">
    <name type="scientific">Pseudorhodoplanes sinuspersici</name>
    <dbReference type="NCBI Taxonomy" id="1235591"/>
    <lineage>
        <taxon>Bacteria</taxon>
        <taxon>Pseudomonadati</taxon>
        <taxon>Pseudomonadota</taxon>
        <taxon>Alphaproteobacteria</taxon>
        <taxon>Hyphomicrobiales</taxon>
        <taxon>Pseudorhodoplanes</taxon>
    </lineage>
</organism>
<feature type="domain" description="AbiEi antitoxin C-terminal" evidence="1">
    <location>
        <begin position="81"/>
        <end position="215"/>
    </location>
</feature>
<name>A0A1W6ZLI4_9HYPH</name>
<sequence length="272" mass="30618">MPDAPRSLPEYMTELLSAGQVVFTRDRAASDLGITRRGFLKAAERQQRRNALLNPRHGFYVVVPPQYLSWGAPPPSWYIDDLMRHEAHPYYVGLLKAAELHGATHQAVMAFQVVTDKRIPEIHAGRSIISFVYRKDMDRIAPGIVEQKTDTGRMKISSPELTALDLLRYAHVAGTLDSIATVLSDLGPKLRPAQLLALASVFERSVIQRLGYLLDFLKQPDSANALHGYLQKARPLPWVALEPHRRGGKSKPVIERNTRWNVIVHRKPELDA</sequence>
<keyword evidence="3" id="KW-1185">Reference proteome</keyword>
<dbReference type="OrthoDB" id="42441at2"/>
<proteinExistence type="predicted"/>
<protein>
    <recommendedName>
        <fullName evidence="1">AbiEi antitoxin C-terminal domain-containing protein</fullName>
    </recommendedName>
</protein>